<comment type="subcellular location">
    <subcellularLocation>
        <location evidence="11">Cytoplasm</location>
    </subcellularLocation>
</comment>
<dbReference type="Gene3D" id="3.30.54.20">
    <property type="match status" value="1"/>
</dbReference>
<dbReference type="GO" id="GO:0004813">
    <property type="term" value="F:alanine-tRNA ligase activity"/>
    <property type="evidence" value="ECO:0007669"/>
    <property type="project" value="UniProtKB-UniRule"/>
</dbReference>
<evidence type="ECO:0000256" key="5">
    <source>
        <dbReference type="ARBA" id="ARBA00022840"/>
    </source>
</evidence>
<gene>
    <name evidence="11" type="primary">alaS</name>
    <name evidence="13" type="ORF">IAD51_01210</name>
</gene>
<dbReference type="SMART" id="SM00863">
    <property type="entry name" value="tRNA_SAD"/>
    <property type="match status" value="1"/>
</dbReference>
<dbReference type="PROSITE" id="PS50860">
    <property type="entry name" value="AA_TRNA_LIGASE_II_ALA"/>
    <property type="match status" value="1"/>
</dbReference>
<dbReference type="Pfam" id="PF01411">
    <property type="entry name" value="tRNA-synt_2c"/>
    <property type="match status" value="1"/>
</dbReference>
<dbReference type="GO" id="GO:0016740">
    <property type="term" value="F:transferase activity"/>
    <property type="evidence" value="ECO:0007669"/>
    <property type="project" value="UniProtKB-ARBA"/>
</dbReference>
<dbReference type="Proteomes" id="UP000824088">
    <property type="component" value="Unassembled WGS sequence"/>
</dbReference>
<evidence type="ECO:0000313" key="13">
    <source>
        <dbReference type="EMBL" id="HIU20849.1"/>
    </source>
</evidence>
<dbReference type="PANTHER" id="PTHR11777">
    <property type="entry name" value="ALANYL-TRNA SYNTHETASE"/>
    <property type="match status" value="1"/>
</dbReference>
<evidence type="ECO:0000256" key="8">
    <source>
        <dbReference type="ARBA" id="ARBA00023146"/>
    </source>
</evidence>
<comment type="function">
    <text evidence="9 11">Catalyzes the attachment of alanine to tRNA(Ala) in a two-step reaction: alanine is first activated by ATP to form Ala-AMP and then transferred to the acceptor end of tRNA(Ala). Also edits incorrectly charged Ser-tRNA(Ala) and Gly-tRNA(Ala) via its editing domain.</text>
</comment>
<evidence type="ECO:0000313" key="14">
    <source>
        <dbReference type="Proteomes" id="UP000824088"/>
    </source>
</evidence>
<evidence type="ECO:0000259" key="12">
    <source>
        <dbReference type="PROSITE" id="PS50860"/>
    </source>
</evidence>
<keyword evidence="11" id="KW-0479">Metal-binding</keyword>
<name>A0A9D1HR95_9FIRM</name>
<dbReference type="NCBIfam" id="NF002436">
    <property type="entry name" value="PRK01584.1"/>
    <property type="match status" value="1"/>
</dbReference>
<dbReference type="InterPro" id="IPR002318">
    <property type="entry name" value="Ala-tRNA-lgiase_IIc"/>
</dbReference>
<reference evidence="13" key="2">
    <citation type="journal article" date="2021" name="PeerJ">
        <title>Extensive microbial diversity within the chicken gut microbiome revealed by metagenomics and culture.</title>
        <authorList>
            <person name="Gilroy R."/>
            <person name="Ravi A."/>
            <person name="Getino M."/>
            <person name="Pursley I."/>
            <person name="Horton D.L."/>
            <person name="Alikhan N.F."/>
            <person name="Baker D."/>
            <person name="Gharbi K."/>
            <person name="Hall N."/>
            <person name="Watson M."/>
            <person name="Adriaenssens E.M."/>
            <person name="Foster-Nyarko E."/>
            <person name="Jarju S."/>
            <person name="Secka A."/>
            <person name="Antonio M."/>
            <person name="Oren A."/>
            <person name="Chaudhuri R.R."/>
            <person name="La Ragione R."/>
            <person name="Hildebrand F."/>
            <person name="Pallen M.J."/>
        </authorList>
    </citation>
    <scope>NUCLEOTIDE SEQUENCE</scope>
    <source>
        <strain evidence="13">1063</strain>
    </source>
</reference>
<sequence length="593" mass="65895">MKKLNSSELRKAYLDFFRERGHAVIPTASLVPENDPTVLFTTAGMHPLVPYLLGEKHPAGKRLTDVQICVRTGDIDEVGDASHCTFFEMLGNWSLGDYFKKESISWSFEFLTDVLGIPVERLAVSVFGGDEDCPRDDESAEIWKSLGLPEGNIFFLPKKNNWWGPAGLTGPCGPDTEIFLDTGKPACSEDCSPACDCGKYLEIWNNVFMQYYKDADGKLNPMEHRNVDTGMGLERTLVTLNGYSSVYETDVFDFAIKRLEELSGKKHGEEEESTAAMRIIADHTRTATFLIGDVKPISPSNVDQGYVLRRLIRRAMRYCRVLGVDFSALTELAGLFVDKYGEVYPNIAAARGRIAEELETEKNKFAKTIEQGLKEFDKILTHIPAGTFPGKTAFRLYDTFGFPIEMTEELAKERGYVLDRAGYEKAFREHQEKSKAGAEQKFKGGLADGGEQTARLHSATHLLNYALKKVLGDESISQRGSNITPERLRFDFNFPRPLTPDEIKAVEDVVNEEIASAAPVKCEEMSVEEAKAQGAVGVFGDRYGEVVKVYTIGHSKEICGGPHAANTAELGKFRIVKEQSSSAGVRRIKAVLE</sequence>
<protein>
    <recommendedName>
        <fullName evidence="11">Alanine--tRNA ligase</fullName>
        <ecNumber evidence="11">6.1.1.7</ecNumber>
    </recommendedName>
    <alternativeName>
        <fullName evidence="11">Alanyl-tRNA synthetase</fullName>
        <shortName evidence="11">AlaRS</shortName>
    </alternativeName>
</protein>
<feature type="binding site" evidence="11">
    <location>
        <position position="563"/>
    </location>
    <ligand>
        <name>Zn(2+)</name>
        <dbReference type="ChEBI" id="CHEBI:29105"/>
    </ligand>
</feature>
<dbReference type="GO" id="GO:0005524">
    <property type="term" value="F:ATP binding"/>
    <property type="evidence" value="ECO:0007669"/>
    <property type="project" value="UniProtKB-UniRule"/>
</dbReference>
<proteinExistence type="inferred from homology"/>
<evidence type="ECO:0000256" key="4">
    <source>
        <dbReference type="ARBA" id="ARBA00022741"/>
    </source>
</evidence>
<dbReference type="SUPFAM" id="SSF55186">
    <property type="entry name" value="ThrRS/AlaRS common domain"/>
    <property type="match status" value="1"/>
</dbReference>
<dbReference type="PRINTS" id="PR00980">
    <property type="entry name" value="TRNASYNTHALA"/>
</dbReference>
<dbReference type="Gene3D" id="3.30.980.10">
    <property type="entry name" value="Threonyl-trna Synthetase, Chain A, domain 2"/>
    <property type="match status" value="1"/>
</dbReference>
<keyword evidence="3 11" id="KW-0436">Ligase</keyword>
<dbReference type="Pfam" id="PF07973">
    <property type="entry name" value="tRNA_SAD"/>
    <property type="match status" value="1"/>
</dbReference>
<organism evidence="13 14">
    <name type="scientific">Candidatus Limadaptatus stercorigallinarum</name>
    <dbReference type="NCBI Taxonomy" id="2840845"/>
    <lineage>
        <taxon>Bacteria</taxon>
        <taxon>Bacillati</taxon>
        <taxon>Bacillota</taxon>
        <taxon>Clostridia</taxon>
        <taxon>Eubacteriales</taxon>
        <taxon>Candidatus Limadaptatus</taxon>
    </lineage>
</organism>
<comment type="cofactor">
    <cofactor evidence="11">
        <name>Zn(2+)</name>
        <dbReference type="ChEBI" id="CHEBI:29105"/>
    </cofactor>
    <text evidence="11">Binds 1 zinc ion per subunit.</text>
</comment>
<evidence type="ECO:0000256" key="7">
    <source>
        <dbReference type="ARBA" id="ARBA00022917"/>
    </source>
</evidence>
<dbReference type="PANTHER" id="PTHR11777:SF9">
    <property type="entry name" value="ALANINE--TRNA LIGASE, CYTOPLASMIC"/>
    <property type="match status" value="1"/>
</dbReference>
<keyword evidence="7 11" id="KW-0648">Protein biosynthesis</keyword>
<keyword evidence="5 11" id="KW-0067">ATP-binding</keyword>
<dbReference type="CDD" id="cd00673">
    <property type="entry name" value="AlaRS_core"/>
    <property type="match status" value="1"/>
</dbReference>
<dbReference type="InterPro" id="IPR012947">
    <property type="entry name" value="tRNA_SAD"/>
</dbReference>
<keyword evidence="6 11" id="KW-0694">RNA-binding</keyword>
<evidence type="ECO:0000256" key="10">
    <source>
        <dbReference type="ARBA" id="ARBA00048300"/>
    </source>
</evidence>
<dbReference type="GO" id="GO:0000049">
    <property type="term" value="F:tRNA binding"/>
    <property type="evidence" value="ECO:0007669"/>
    <property type="project" value="UniProtKB-KW"/>
</dbReference>
<evidence type="ECO:0000256" key="9">
    <source>
        <dbReference type="ARBA" id="ARBA00024779"/>
    </source>
</evidence>
<dbReference type="GO" id="GO:0002161">
    <property type="term" value="F:aminoacyl-tRNA deacylase activity"/>
    <property type="evidence" value="ECO:0007669"/>
    <property type="project" value="TreeGrafter"/>
</dbReference>
<evidence type="ECO:0000256" key="1">
    <source>
        <dbReference type="ARBA" id="ARBA00008226"/>
    </source>
</evidence>
<feature type="binding site" evidence="11">
    <location>
        <position position="559"/>
    </location>
    <ligand>
        <name>Zn(2+)</name>
        <dbReference type="ChEBI" id="CHEBI:29105"/>
    </ligand>
</feature>
<dbReference type="InterPro" id="IPR018163">
    <property type="entry name" value="Thr/Ala-tRNA-synth_IIc_edit"/>
</dbReference>
<evidence type="ECO:0000256" key="3">
    <source>
        <dbReference type="ARBA" id="ARBA00022598"/>
    </source>
</evidence>
<keyword evidence="4 11" id="KW-0547">Nucleotide-binding</keyword>
<dbReference type="Gene3D" id="3.30.930.10">
    <property type="entry name" value="Bira Bifunctional Protein, Domain 2"/>
    <property type="match status" value="1"/>
</dbReference>
<dbReference type="GO" id="GO:0006419">
    <property type="term" value="P:alanyl-tRNA aminoacylation"/>
    <property type="evidence" value="ECO:0007669"/>
    <property type="project" value="UniProtKB-UniRule"/>
</dbReference>
<accession>A0A9D1HR95</accession>
<dbReference type="InterPro" id="IPR018164">
    <property type="entry name" value="Ala-tRNA-synth_IIc_N"/>
</dbReference>
<comment type="catalytic activity">
    <reaction evidence="10 11">
        <text>tRNA(Ala) + L-alanine + ATP = L-alanyl-tRNA(Ala) + AMP + diphosphate</text>
        <dbReference type="Rhea" id="RHEA:12540"/>
        <dbReference type="Rhea" id="RHEA-COMP:9657"/>
        <dbReference type="Rhea" id="RHEA-COMP:9923"/>
        <dbReference type="ChEBI" id="CHEBI:30616"/>
        <dbReference type="ChEBI" id="CHEBI:33019"/>
        <dbReference type="ChEBI" id="CHEBI:57972"/>
        <dbReference type="ChEBI" id="CHEBI:78442"/>
        <dbReference type="ChEBI" id="CHEBI:78497"/>
        <dbReference type="ChEBI" id="CHEBI:456215"/>
        <dbReference type="EC" id="6.1.1.7"/>
    </reaction>
</comment>
<dbReference type="SUPFAM" id="SSF55681">
    <property type="entry name" value="Class II aaRS and biotin synthetases"/>
    <property type="match status" value="1"/>
</dbReference>
<reference evidence="13" key="1">
    <citation type="submission" date="2020-10" db="EMBL/GenBank/DDBJ databases">
        <authorList>
            <person name="Gilroy R."/>
        </authorList>
    </citation>
    <scope>NUCLEOTIDE SEQUENCE</scope>
    <source>
        <strain evidence="13">1063</strain>
    </source>
</reference>
<dbReference type="InterPro" id="IPR023033">
    <property type="entry name" value="Ala_tRNA_ligase_euk/bac"/>
</dbReference>
<keyword evidence="11" id="KW-0963">Cytoplasm</keyword>
<dbReference type="InterPro" id="IPR018165">
    <property type="entry name" value="Ala-tRNA-synth_IIc_core"/>
</dbReference>
<dbReference type="SUPFAM" id="SSF101353">
    <property type="entry name" value="Putative anticodon-binding domain of alanyl-tRNA synthetase (AlaRS)"/>
    <property type="match status" value="1"/>
</dbReference>
<dbReference type="EC" id="6.1.1.7" evidence="11"/>
<dbReference type="InterPro" id="IPR018162">
    <property type="entry name" value="Ala-tRNA-ligase_IIc_anticod-bd"/>
</dbReference>
<comment type="domain">
    <text evidence="11">Consists of three domains; the N-terminal catalytic domain, the editing domain and the C-terminal C-Ala domain. The editing domain removes incorrectly charged amino acids, while the C-Ala domain, along with tRNA(Ala), serves as a bridge to cooperatively bring together the editing and aminoacylation centers thus stimulating deacylation of misacylated tRNAs.</text>
</comment>
<evidence type="ECO:0000256" key="2">
    <source>
        <dbReference type="ARBA" id="ARBA00022555"/>
    </source>
</evidence>
<keyword evidence="11" id="KW-0862">Zinc</keyword>
<evidence type="ECO:0000256" key="6">
    <source>
        <dbReference type="ARBA" id="ARBA00022884"/>
    </source>
</evidence>
<comment type="caution">
    <text evidence="13">The sequence shown here is derived from an EMBL/GenBank/DDBJ whole genome shotgun (WGS) entry which is preliminary data.</text>
</comment>
<keyword evidence="2 11" id="KW-0820">tRNA-binding</keyword>
<dbReference type="EMBL" id="DVMN01000019">
    <property type="protein sequence ID" value="HIU20849.1"/>
    <property type="molecule type" value="Genomic_DNA"/>
</dbReference>
<feature type="domain" description="Alanyl-transfer RNA synthetases family profile" evidence="12">
    <location>
        <begin position="4"/>
        <end position="593"/>
    </location>
</feature>
<dbReference type="FunFam" id="3.30.980.10:FF:000004">
    <property type="entry name" value="Alanine--tRNA ligase, cytoplasmic"/>
    <property type="match status" value="1"/>
</dbReference>
<keyword evidence="8 11" id="KW-0030">Aminoacyl-tRNA synthetase</keyword>
<evidence type="ECO:0000256" key="11">
    <source>
        <dbReference type="HAMAP-Rule" id="MF_00036"/>
    </source>
</evidence>
<dbReference type="GO" id="GO:0008270">
    <property type="term" value="F:zinc ion binding"/>
    <property type="evidence" value="ECO:0007669"/>
    <property type="project" value="UniProtKB-UniRule"/>
</dbReference>
<dbReference type="GO" id="GO:0005829">
    <property type="term" value="C:cytosol"/>
    <property type="evidence" value="ECO:0007669"/>
    <property type="project" value="TreeGrafter"/>
</dbReference>
<dbReference type="InterPro" id="IPR050058">
    <property type="entry name" value="Ala-tRNA_ligase"/>
</dbReference>
<feature type="binding site" evidence="11">
    <location>
        <position position="461"/>
    </location>
    <ligand>
        <name>Zn(2+)</name>
        <dbReference type="ChEBI" id="CHEBI:29105"/>
    </ligand>
</feature>
<dbReference type="HAMAP" id="MF_00036_B">
    <property type="entry name" value="Ala_tRNA_synth_B"/>
    <property type="match status" value="1"/>
</dbReference>
<dbReference type="AlphaFoldDB" id="A0A9D1HR95"/>
<dbReference type="InterPro" id="IPR045864">
    <property type="entry name" value="aa-tRNA-synth_II/BPL/LPL"/>
</dbReference>
<dbReference type="NCBIfam" id="TIGR00344">
    <property type="entry name" value="alaS"/>
    <property type="match status" value="1"/>
</dbReference>
<comment type="similarity">
    <text evidence="1 11">Belongs to the class-II aminoacyl-tRNA synthetase family.</text>
</comment>
<dbReference type="GO" id="GO:0140096">
    <property type="term" value="F:catalytic activity, acting on a protein"/>
    <property type="evidence" value="ECO:0007669"/>
    <property type="project" value="UniProtKB-ARBA"/>
</dbReference>
<feature type="binding site" evidence="11">
    <location>
        <position position="457"/>
    </location>
    <ligand>
        <name>Zn(2+)</name>
        <dbReference type="ChEBI" id="CHEBI:29105"/>
    </ligand>
</feature>